<dbReference type="Pfam" id="PF12796">
    <property type="entry name" value="Ank_2"/>
    <property type="match status" value="3"/>
</dbReference>
<dbReference type="PANTHER" id="PTHR24118">
    <property type="entry name" value="POTE ANKYRIN DOMAIN"/>
    <property type="match status" value="1"/>
</dbReference>
<dbReference type="SUPFAM" id="SSF48403">
    <property type="entry name" value="Ankyrin repeat"/>
    <property type="match status" value="2"/>
</dbReference>
<dbReference type="AlphaFoldDB" id="A0A6C0D8C7"/>
<sequence length="702" mass="82990">MDDIFDLIKSQNFDKLKKIILDQPNNTDFNIHDEYNNYLIHYILIYNQSDILNILLKRSIRLDILDIDGRTILHIPIKFNNVKMLETLLIYNKELIGISIIDIRDNLRLTALHYCIILNNIDCLKLLIENGADPMIRDNDGNNVLQLALEYERTDIILYFINLNINLNFLSLNNESFLQLAIAYKKIDIINMLLKKQINLNNQEKEYGLGALHQCVVLNMPPVITDNIIKNGCNINLQDYYGNTSLMYAIVDKLYDHIKVFINYSQLNYNLTNSKGETALHILLENYENYIDYPNIITTLIKNTDLNIQDNNGNTCLYLIFQNKILSNHDLLENKELNIFIKNNDNISTYDFIQNKPEYINIVINSFYNYLIINKDKLTLDWELVCANKKENEQKCKDKIKNIIIKEHRSIPKVTDYELILDNGIFVNTCYYTGSHIDILFGLLFLYDKFKNNNMGIIIDYPLTSNKQLEDYFKSLGINYNYKLDFCNFEINWSYQKMIMPTYFDEEIKSKIKNTDYIIIPIGIETNIGSHANILFYDVKKSIIERFEPNGANYPKDLNYNPKLLDQLLEIKFKKLDSDIKYKRPYEYLPIIGFQILENINYSKCKRIGDPNGFCGVWCIWWIYHKMKNLQIESKELAEKLIKEIKFKNINFKTLIRNFSKNITDLRDTFLKKYNIDINDFISYNYDKNILNNLEKDIIKYI</sequence>
<dbReference type="EMBL" id="MN739565">
    <property type="protein sequence ID" value="QHT13306.1"/>
    <property type="molecule type" value="Genomic_DNA"/>
</dbReference>
<name>A0A6C0D8C7_9ZZZZ</name>
<dbReference type="SMART" id="SM00248">
    <property type="entry name" value="ANK"/>
    <property type="match status" value="8"/>
</dbReference>
<organism evidence="1">
    <name type="scientific">viral metagenome</name>
    <dbReference type="NCBI Taxonomy" id="1070528"/>
    <lineage>
        <taxon>unclassified sequences</taxon>
        <taxon>metagenomes</taxon>
        <taxon>organismal metagenomes</taxon>
    </lineage>
</organism>
<dbReference type="InterPro" id="IPR036770">
    <property type="entry name" value="Ankyrin_rpt-contain_sf"/>
</dbReference>
<accession>A0A6C0D8C7</accession>
<dbReference type="PROSITE" id="PS50088">
    <property type="entry name" value="ANK_REPEAT"/>
    <property type="match status" value="1"/>
</dbReference>
<dbReference type="Gene3D" id="1.25.40.20">
    <property type="entry name" value="Ankyrin repeat-containing domain"/>
    <property type="match status" value="2"/>
</dbReference>
<proteinExistence type="predicted"/>
<evidence type="ECO:0000313" key="1">
    <source>
        <dbReference type="EMBL" id="QHT13306.1"/>
    </source>
</evidence>
<dbReference type="InterPro" id="IPR002110">
    <property type="entry name" value="Ankyrin_rpt"/>
</dbReference>
<reference evidence="1" key="1">
    <citation type="journal article" date="2020" name="Nature">
        <title>Giant virus diversity and host interactions through global metagenomics.</title>
        <authorList>
            <person name="Schulz F."/>
            <person name="Roux S."/>
            <person name="Paez-Espino D."/>
            <person name="Jungbluth S."/>
            <person name="Walsh D.A."/>
            <person name="Denef V.J."/>
            <person name="McMahon K.D."/>
            <person name="Konstantinidis K.T."/>
            <person name="Eloe-Fadrosh E.A."/>
            <person name="Kyrpides N.C."/>
            <person name="Woyke T."/>
        </authorList>
    </citation>
    <scope>NUCLEOTIDE SEQUENCE</scope>
    <source>
        <strain evidence="1">GVMAG-M-3300023174-131</strain>
    </source>
</reference>
<dbReference type="PROSITE" id="PS50297">
    <property type="entry name" value="ANK_REP_REGION"/>
    <property type="match status" value="1"/>
</dbReference>
<protein>
    <submittedName>
        <fullName evidence="1">Uncharacterized protein</fullName>
    </submittedName>
</protein>
<dbReference type="PANTHER" id="PTHR24118:SF99">
    <property type="entry name" value="POTE ANKYRIN DOMAIN FAMILY MEMBER 3C-RELATED"/>
    <property type="match status" value="1"/>
</dbReference>